<dbReference type="OrthoDB" id="9788959at2"/>
<comment type="similarity">
    <text evidence="1">Belongs to the universal stress protein A family.</text>
</comment>
<organism evidence="3 4">
    <name type="scientific">Paucihalobacter ruber</name>
    <dbReference type="NCBI Taxonomy" id="2567861"/>
    <lineage>
        <taxon>Bacteria</taxon>
        <taxon>Pseudomonadati</taxon>
        <taxon>Bacteroidota</taxon>
        <taxon>Flavobacteriia</taxon>
        <taxon>Flavobacteriales</taxon>
        <taxon>Flavobacteriaceae</taxon>
        <taxon>Paucihalobacter</taxon>
    </lineage>
</organism>
<evidence type="ECO:0000313" key="4">
    <source>
        <dbReference type="Proteomes" id="UP000317332"/>
    </source>
</evidence>
<reference evidence="3 4" key="1">
    <citation type="submission" date="2019-06" db="EMBL/GenBank/DDBJ databases">
        <title>Flavobacteriaceae Paucihalobacterium erythroidium CWB-1, complete genome.</title>
        <authorList>
            <person name="Wu S."/>
        </authorList>
    </citation>
    <scope>NUCLEOTIDE SEQUENCE [LARGE SCALE GENOMIC DNA]</scope>
    <source>
        <strain evidence="3 4">CWB-1</strain>
    </source>
</reference>
<evidence type="ECO:0000313" key="3">
    <source>
        <dbReference type="EMBL" id="TPV33493.1"/>
    </source>
</evidence>
<accession>A0A506PI32</accession>
<name>A0A506PI32_9FLAO</name>
<dbReference type="CDD" id="cd00293">
    <property type="entry name" value="USP-like"/>
    <property type="match status" value="1"/>
</dbReference>
<feature type="domain" description="UspA" evidence="2">
    <location>
        <begin position="219"/>
        <end position="275"/>
    </location>
</feature>
<dbReference type="PANTHER" id="PTHR46268">
    <property type="entry name" value="STRESS RESPONSE PROTEIN NHAX"/>
    <property type="match status" value="1"/>
</dbReference>
<evidence type="ECO:0000256" key="1">
    <source>
        <dbReference type="ARBA" id="ARBA00008791"/>
    </source>
</evidence>
<proteinExistence type="inferred from homology"/>
<dbReference type="InterPro" id="IPR014729">
    <property type="entry name" value="Rossmann-like_a/b/a_fold"/>
</dbReference>
<dbReference type="InterPro" id="IPR006016">
    <property type="entry name" value="UspA"/>
</dbReference>
<dbReference type="Proteomes" id="UP000317332">
    <property type="component" value="Unassembled WGS sequence"/>
</dbReference>
<comment type="caution">
    <text evidence="3">The sequence shown here is derived from an EMBL/GenBank/DDBJ whole genome shotgun (WGS) entry which is preliminary data.</text>
</comment>
<feature type="domain" description="UspA" evidence="2">
    <location>
        <begin position="1"/>
        <end position="146"/>
    </location>
</feature>
<gene>
    <name evidence="3" type="ORF">FJ651_10445</name>
</gene>
<dbReference type="RefSeq" id="WP_140990455.1">
    <property type="nucleotide sequence ID" value="NZ_VHIQ01000004.1"/>
</dbReference>
<dbReference type="EMBL" id="VHIQ01000004">
    <property type="protein sequence ID" value="TPV33493.1"/>
    <property type="molecule type" value="Genomic_DNA"/>
</dbReference>
<dbReference type="PANTHER" id="PTHR46268:SF6">
    <property type="entry name" value="UNIVERSAL STRESS PROTEIN UP12"/>
    <property type="match status" value="1"/>
</dbReference>
<dbReference type="Pfam" id="PF00582">
    <property type="entry name" value="Usp"/>
    <property type="match status" value="2"/>
</dbReference>
<protein>
    <submittedName>
        <fullName evidence="3">Universal stress protein</fullName>
    </submittedName>
</protein>
<dbReference type="AlphaFoldDB" id="A0A506PI32"/>
<dbReference type="SUPFAM" id="SSF52402">
    <property type="entry name" value="Adenine nucleotide alpha hydrolases-like"/>
    <property type="match status" value="2"/>
</dbReference>
<keyword evidence="4" id="KW-1185">Reference proteome</keyword>
<dbReference type="InterPro" id="IPR006015">
    <property type="entry name" value="Universal_stress_UspA"/>
</dbReference>
<dbReference type="Gene3D" id="3.40.50.620">
    <property type="entry name" value="HUPs"/>
    <property type="match status" value="2"/>
</dbReference>
<dbReference type="PRINTS" id="PR01438">
    <property type="entry name" value="UNVRSLSTRESS"/>
</dbReference>
<evidence type="ECO:0000259" key="2">
    <source>
        <dbReference type="Pfam" id="PF00582"/>
    </source>
</evidence>
<sequence>MRKIIIPTDFSDNALNAIKYALELFKYDKAEVYFLHAFEDEIYKDAEDQRSDDLSDVSENIRKRTIQSLDNLIKEVYDIWPNPRHSYHPVASQHSIVDAIDILTDTINADIIVMGTKGKTDSKSAILGSNTLKVMRYVAAPVLAIPDGFEYIQPKQIVFATNYLIPYKRRELKLLCDLAVPYRANIDMIYVAKTPTLSLRQEVNRQFMEDALCKNTIHFKHVVSTNIHGGIKDYCDKTEADMLVMVNSRDTYLEEILFNSTVDAVALQSKIPLLTLQNIRRD</sequence>